<sequence>MSQSGSGEAPNGGGQGECSSQLLETTQLQHSDIPNQNGVKANDKSDLSNGFENRSVVEHQERSILERNQASLPPPVSRPQQHYPQNSEVPSTQDYSTSQTGMYPTLTRRQSTMGQSDDRHSLTGQVTIQPYQPEKASMDRVAYVSQTATQTLPVQSQPQFVSDYVPDPSQYPQSRGQFEVRSQLYTQPVGQYGDRVGYVTRDVTYRDSALYAHTQSATNPIYTGASGGYVTVQHAPQLPSQSTSPQPPFYSGVIMTSQPPQSATPNYGQFTGPHQYSYSQYPQTVMNPLPYNPHAAIYPPQQFSSQQTSPNPQRYSQEMTQYQGQPIIQPIAQNVIAPTDRSAPGRGPKPMVPPRVNSKITCDAGHRKSASVDVPGSKTNIIPPKYETNQNVVTSQEGTLTIAASGIVSGPDARSFLTPLNQTPRTRQDGLYVDSNDDQTTRDKIVDTIASECPLYVSRSEHRKSISVDVTTSFPRRNDTITFTFPGDTSDVSLAGRKTPANLADKKWPENNSTSQVFANDQRRVVEPVLRVSAMPFDGRQEIRKSVVPERKPECCNISPNQRAVIPQENRRSDYFEEHRRSPMPMDPKRIDEFRRSPMPFIPVRDTSMDRAQQKSPSMTNQNFEKTRQELAVWAEHRQRHEIDRAIHHQVPVFTTSPRSRNQSEERRDPRVVFPIDEQHRIKDTRVSQAAFQPIPNISQNTIMEQRRHLRHVSADLTKHMELSRKDFDDQPTSGSVANLVPPLSTASSQRASPNLCHQFPALSEAKLDAKTLLTVVTDFGENPVKPSFEQSDHIIHSHKKSHNISANLITHSKSQAENLQAAQNEMQNEKNDTNQTQHQQMHNQQSLDIISEKLSQFERQQTDLQARLQCLQNQNQFLDQVAQFQHQQSDLQARLQCLQDRQATEKTLRQATEFQPKNILPDIHQIQLNTHNEHPPAEQSSDKLLLDHQHSHRHSNNAYPPSATFQNQICQSSLTSDRLSPRIQHESSESERSSQILMALPSNSPFERSDGARGSLQYRLVCQADIPESVSVPSSSSGLAASVTSSTTNVSASGVTFSGTLKKVPPEKPPRTSLIVQSPEAESNRSQPAIGLKQTPKSRVEVYVRYIIYMKCPRGDMTNVGIELCKAPPRVMINSRRNCKVCFVWFWAPPQQNHKTMRQIKGALEKKMR</sequence>
<reference evidence="3" key="2">
    <citation type="submission" date="2023-03" db="EMBL/GenBank/DDBJ databases">
        <authorList>
            <person name="Inwood S.N."/>
            <person name="Skelly J.G."/>
            <person name="Guhlin J."/>
            <person name="Harrop T.W.R."/>
            <person name="Goldson S.G."/>
            <person name="Dearden P.K."/>
        </authorList>
    </citation>
    <scope>NUCLEOTIDE SEQUENCE</scope>
    <source>
        <strain evidence="3">Lincoln</strain>
        <tissue evidence="3">Whole body</tissue>
    </source>
</reference>
<evidence type="ECO:0000313" key="3">
    <source>
        <dbReference type="EMBL" id="KAK0182068.1"/>
    </source>
</evidence>
<comment type="caution">
    <text evidence="3">The sequence shown here is derived from an EMBL/GenBank/DDBJ whole genome shotgun (WGS) entry which is preliminary data.</text>
</comment>
<feature type="compositionally biased region" description="Polar residues" evidence="2">
    <location>
        <begin position="1075"/>
        <end position="1088"/>
    </location>
</feature>
<keyword evidence="1" id="KW-0175">Coiled coil</keyword>
<feature type="compositionally biased region" description="Basic and acidic residues" evidence="2">
    <location>
        <begin position="55"/>
        <end position="65"/>
    </location>
</feature>
<feature type="region of interest" description="Disordered" evidence="2">
    <location>
        <begin position="1"/>
        <end position="103"/>
    </location>
</feature>
<evidence type="ECO:0000256" key="2">
    <source>
        <dbReference type="SAM" id="MobiDB-lite"/>
    </source>
</evidence>
<feature type="region of interest" description="Disordered" evidence="2">
    <location>
        <begin position="976"/>
        <end position="996"/>
    </location>
</feature>
<proteinExistence type="predicted"/>
<feature type="region of interest" description="Disordered" evidence="2">
    <location>
        <begin position="419"/>
        <end position="438"/>
    </location>
</feature>
<accession>A0AA39G631</accession>
<feature type="coiled-coil region" evidence="1">
    <location>
        <begin position="810"/>
        <end position="902"/>
    </location>
</feature>
<dbReference type="AlphaFoldDB" id="A0AA39G631"/>
<gene>
    <name evidence="3" type="ORF">PV327_000239</name>
</gene>
<dbReference type="EMBL" id="JAQQBR010000001">
    <property type="protein sequence ID" value="KAK0182068.1"/>
    <property type="molecule type" value="Genomic_DNA"/>
</dbReference>
<evidence type="ECO:0000256" key="1">
    <source>
        <dbReference type="SAM" id="Coils"/>
    </source>
</evidence>
<keyword evidence="4" id="KW-1185">Reference proteome</keyword>
<feature type="compositionally biased region" description="Polar residues" evidence="2">
    <location>
        <begin position="17"/>
        <end position="39"/>
    </location>
</feature>
<feature type="region of interest" description="Disordered" evidence="2">
    <location>
        <begin position="1062"/>
        <end position="1093"/>
    </location>
</feature>
<dbReference type="Proteomes" id="UP001168972">
    <property type="component" value="Unassembled WGS sequence"/>
</dbReference>
<organism evidence="3 4">
    <name type="scientific">Microctonus hyperodae</name>
    <name type="common">Parasitoid wasp</name>
    <dbReference type="NCBI Taxonomy" id="165561"/>
    <lineage>
        <taxon>Eukaryota</taxon>
        <taxon>Metazoa</taxon>
        <taxon>Ecdysozoa</taxon>
        <taxon>Arthropoda</taxon>
        <taxon>Hexapoda</taxon>
        <taxon>Insecta</taxon>
        <taxon>Pterygota</taxon>
        <taxon>Neoptera</taxon>
        <taxon>Endopterygota</taxon>
        <taxon>Hymenoptera</taxon>
        <taxon>Apocrita</taxon>
        <taxon>Ichneumonoidea</taxon>
        <taxon>Braconidae</taxon>
        <taxon>Euphorinae</taxon>
        <taxon>Microctonus</taxon>
    </lineage>
</organism>
<protein>
    <submittedName>
        <fullName evidence="3">Uncharacterized protein</fullName>
    </submittedName>
</protein>
<name>A0AA39G631_MICHY</name>
<evidence type="ECO:0000313" key="4">
    <source>
        <dbReference type="Proteomes" id="UP001168972"/>
    </source>
</evidence>
<feature type="compositionally biased region" description="Basic and acidic residues" evidence="2">
    <location>
        <begin position="980"/>
        <end position="993"/>
    </location>
</feature>
<feature type="compositionally biased region" description="Polar residues" evidence="2">
    <location>
        <begin position="78"/>
        <end position="103"/>
    </location>
</feature>
<reference evidence="3" key="1">
    <citation type="journal article" date="2023" name="bioRxiv">
        <title>Scaffold-level genome assemblies of two parasitoid biocontrol wasps reveal the parthenogenesis mechanism and an associated novel virus.</title>
        <authorList>
            <person name="Inwood S."/>
            <person name="Skelly J."/>
            <person name="Guhlin J."/>
            <person name="Harrop T."/>
            <person name="Goldson S."/>
            <person name="Dearden P."/>
        </authorList>
    </citation>
    <scope>NUCLEOTIDE SEQUENCE</scope>
    <source>
        <strain evidence="3">Lincoln</strain>
        <tissue evidence="3">Whole body</tissue>
    </source>
</reference>